<evidence type="ECO:0008006" key="8">
    <source>
        <dbReference type="Google" id="ProtNLM"/>
    </source>
</evidence>
<feature type="modified residue" description="4-aspartylphosphate" evidence="3">
    <location>
        <position position="30"/>
    </location>
</feature>
<dbReference type="GO" id="GO:0003677">
    <property type="term" value="F:DNA binding"/>
    <property type="evidence" value="ECO:0007669"/>
    <property type="project" value="UniProtKB-KW"/>
</dbReference>
<evidence type="ECO:0000256" key="1">
    <source>
        <dbReference type="ARBA" id="ARBA00022553"/>
    </source>
</evidence>
<dbReference type="Pfam" id="PF00196">
    <property type="entry name" value="GerE"/>
    <property type="match status" value="1"/>
</dbReference>
<dbReference type="SMART" id="SM00448">
    <property type="entry name" value="REC"/>
    <property type="match status" value="1"/>
</dbReference>
<dbReference type="Proteomes" id="UP000078459">
    <property type="component" value="Unassembled WGS sequence"/>
</dbReference>
<dbReference type="GO" id="GO:0006355">
    <property type="term" value="P:regulation of DNA-templated transcription"/>
    <property type="evidence" value="ECO:0007669"/>
    <property type="project" value="InterPro"/>
</dbReference>
<dbReference type="Gene3D" id="1.10.10.10">
    <property type="entry name" value="Winged helix-like DNA-binding domain superfamily/Winged helix DNA-binding domain"/>
    <property type="match status" value="1"/>
</dbReference>
<comment type="caution">
    <text evidence="6">The sequence shown here is derived from an EMBL/GenBank/DDBJ whole genome shotgun (WGS) entry which is preliminary data.</text>
</comment>
<dbReference type="InterPro" id="IPR036388">
    <property type="entry name" value="WH-like_DNA-bd_sf"/>
</dbReference>
<dbReference type="PROSITE" id="PS50043">
    <property type="entry name" value="HTH_LUXR_2"/>
    <property type="match status" value="1"/>
</dbReference>
<dbReference type="InterPro" id="IPR000792">
    <property type="entry name" value="Tscrpt_reg_LuxR_C"/>
</dbReference>
<keyword evidence="1 3" id="KW-0597">Phosphoprotein</keyword>
<feature type="domain" description="HTH luxR-type" evidence="4">
    <location>
        <begin position="115"/>
        <end position="180"/>
    </location>
</feature>
<gene>
    <name evidence="6" type="ORF">A5893_01805</name>
</gene>
<dbReference type="STRING" id="1826909.A5893_01805"/>
<proteinExistence type="predicted"/>
<protein>
    <recommendedName>
        <fullName evidence="8">DNA-binding response regulator</fullName>
    </recommendedName>
</protein>
<dbReference type="SUPFAM" id="SSF46894">
    <property type="entry name" value="C-terminal effector domain of the bipartite response regulators"/>
    <property type="match status" value="1"/>
</dbReference>
<dbReference type="PROSITE" id="PS50110">
    <property type="entry name" value="RESPONSE_REGULATORY"/>
    <property type="match status" value="1"/>
</dbReference>
<accession>A0A179DPF1</accession>
<evidence type="ECO:0000259" key="4">
    <source>
        <dbReference type="PROSITE" id="PS50043"/>
    </source>
</evidence>
<dbReference type="CDD" id="cd17535">
    <property type="entry name" value="REC_NarL-like"/>
    <property type="match status" value="1"/>
</dbReference>
<evidence type="ECO:0000313" key="7">
    <source>
        <dbReference type="Proteomes" id="UP000078459"/>
    </source>
</evidence>
<evidence type="ECO:0000256" key="2">
    <source>
        <dbReference type="ARBA" id="ARBA00023125"/>
    </source>
</evidence>
<sequence>MDFSVKGCYANGHFALSHLKKEPIDILITDYSMPDMNGADLAKEARLISPNLKIIVLSMHDEPHKVQEIMKLEINGYILKKYARQEILTAINVVNAGGKFWSNEVNHILIKGLGLKEEEFTLTDREIEVLKLIIKEKNSREIAGLLFISERTVETHRKNMLRKTQSSSTVGLIKYAYEHKFI</sequence>
<dbReference type="AlphaFoldDB" id="A0A179DPF1"/>
<evidence type="ECO:0000259" key="5">
    <source>
        <dbReference type="PROSITE" id="PS50110"/>
    </source>
</evidence>
<dbReference type="Pfam" id="PF00072">
    <property type="entry name" value="Response_reg"/>
    <property type="match status" value="1"/>
</dbReference>
<dbReference type="PANTHER" id="PTHR43214:SF43">
    <property type="entry name" value="TWO-COMPONENT RESPONSE REGULATOR"/>
    <property type="match status" value="1"/>
</dbReference>
<dbReference type="CDD" id="cd06170">
    <property type="entry name" value="LuxR_C_like"/>
    <property type="match status" value="1"/>
</dbReference>
<dbReference type="InterPro" id="IPR001789">
    <property type="entry name" value="Sig_transdc_resp-reg_receiver"/>
</dbReference>
<dbReference type="GO" id="GO:0000160">
    <property type="term" value="P:phosphorelay signal transduction system"/>
    <property type="evidence" value="ECO:0007669"/>
    <property type="project" value="InterPro"/>
</dbReference>
<dbReference type="PANTHER" id="PTHR43214">
    <property type="entry name" value="TWO-COMPONENT RESPONSE REGULATOR"/>
    <property type="match status" value="1"/>
</dbReference>
<dbReference type="EMBL" id="LWHJ01000011">
    <property type="protein sequence ID" value="OAQ42393.1"/>
    <property type="molecule type" value="Genomic_DNA"/>
</dbReference>
<keyword evidence="7" id="KW-1185">Reference proteome</keyword>
<organism evidence="6 7">
    <name type="scientific">Pedobacter psychrophilus</name>
    <dbReference type="NCBI Taxonomy" id="1826909"/>
    <lineage>
        <taxon>Bacteria</taxon>
        <taxon>Pseudomonadati</taxon>
        <taxon>Bacteroidota</taxon>
        <taxon>Sphingobacteriia</taxon>
        <taxon>Sphingobacteriales</taxon>
        <taxon>Sphingobacteriaceae</taxon>
        <taxon>Pedobacter</taxon>
    </lineage>
</organism>
<dbReference type="Gene3D" id="3.40.50.2300">
    <property type="match status" value="1"/>
</dbReference>
<evidence type="ECO:0000256" key="3">
    <source>
        <dbReference type="PROSITE-ProRule" id="PRU00169"/>
    </source>
</evidence>
<dbReference type="PRINTS" id="PR00038">
    <property type="entry name" value="HTHLUXR"/>
</dbReference>
<feature type="domain" description="Response regulatory" evidence="5">
    <location>
        <begin position="1"/>
        <end position="95"/>
    </location>
</feature>
<name>A0A179DPF1_9SPHI</name>
<dbReference type="InterPro" id="IPR011006">
    <property type="entry name" value="CheY-like_superfamily"/>
</dbReference>
<dbReference type="InterPro" id="IPR058245">
    <property type="entry name" value="NreC/VraR/RcsB-like_REC"/>
</dbReference>
<reference evidence="6 7" key="1">
    <citation type="submission" date="2016-04" db="EMBL/GenBank/DDBJ databases">
        <authorList>
            <person name="Evans L.H."/>
            <person name="Alamgir A."/>
            <person name="Owens N."/>
            <person name="Weber N.D."/>
            <person name="Virtaneva K."/>
            <person name="Barbian K."/>
            <person name="Babar A."/>
            <person name="Rosenke K."/>
        </authorList>
    </citation>
    <scope>NUCLEOTIDE SEQUENCE [LARGE SCALE GENOMIC DNA]</scope>
    <source>
        <strain evidence="6 7">CCM 8644</strain>
    </source>
</reference>
<dbReference type="InterPro" id="IPR039420">
    <property type="entry name" value="WalR-like"/>
</dbReference>
<dbReference type="SMART" id="SM00421">
    <property type="entry name" value="HTH_LUXR"/>
    <property type="match status" value="1"/>
</dbReference>
<evidence type="ECO:0000313" key="6">
    <source>
        <dbReference type="EMBL" id="OAQ42393.1"/>
    </source>
</evidence>
<dbReference type="InterPro" id="IPR016032">
    <property type="entry name" value="Sig_transdc_resp-reg_C-effctor"/>
</dbReference>
<reference evidence="6 7" key="2">
    <citation type="submission" date="2016-06" db="EMBL/GenBank/DDBJ databases">
        <title>Pedobacter psychrophilus sp. nov., isolated from Antarctic fragmentary rock.</title>
        <authorList>
            <person name="Svec P."/>
        </authorList>
    </citation>
    <scope>NUCLEOTIDE SEQUENCE [LARGE SCALE GENOMIC DNA]</scope>
    <source>
        <strain evidence="6 7">CCM 8644</strain>
    </source>
</reference>
<dbReference type="SUPFAM" id="SSF52172">
    <property type="entry name" value="CheY-like"/>
    <property type="match status" value="1"/>
</dbReference>
<keyword evidence="2" id="KW-0238">DNA-binding</keyword>